<keyword evidence="2" id="KW-1185">Reference proteome</keyword>
<accession>A0AAD9QE46</accession>
<protein>
    <submittedName>
        <fullName evidence="1">Uncharacterized protein</fullName>
    </submittedName>
</protein>
<name>A0AAD9QE46_ACRCE</name>
<evidence type="ECO:0000313" key="1">
    <source>
        <dbReference type="EMBL" id="KAK2559664.1"/>
    </source>
</evidence>
<reference evidence="1" key="2">
    <citation type="journal article" date="2023" name="Science">
        <title>Genomic signatures of disease resistance in endangered staghorn corals.</title>
        <authorList>
            <person name="Vollmer S.V."/>
            <person name="Selwyn J.D."/>
            <person name="Despard B.A."/>
            <person name="Roesel C.L."/>
        </authorList>
    </citation>
    <scope>NUCLEOTIDE SEQUENCE</scope>
    <source>
        <strain evidence="1">K2</strain>
    </source>
</reference>
<evidence type="ECO:0000313" key="2">
    <source>
        <dbReference type="Proteomes" id="UP001249851"/>
    </source>
</evidence>
<reference evidence="1" key="1">
    <citation type="journal article" date="2023" name="G3 (Bethesda)">
        <title>Whole genome assembly and annotation of the endangered Caribbean coral Acropora cervicornis.</title>
        <authorList>
            <person name="Selwyn J.D."/>
            <person name="Vollmer S.V."/>
        </authorList>
    </citation>
    <scope>NUCLEOTIDE SEQUENCE</scope>
    <source>
        <strain evidence="1">K2</strain>
    </source>
</reference>
<proteinExistence type="predicted"/>
<sequence length="287" mass="33237">MENQVSSQKEVKSAARKFIDFVNNSPSPYHASSFIERISFSEIEAKREAILFLFGYSEAVVGGEEYFDNCHVTVVALLAFDCSMIQHSRMNLFGGVCNKNIQYERYVSFDLRITWCQKWDEIHPPVPTSDHLSASTTFLSKRRQTTAFGYFGSTIVSGGDSLWLNEPHAFQPRHYITNHTMPKHDKPILDINAVRANRDHFRHWETRFHDSCLLEGYRNPAKDRLTQTADHYIEAKRPFELAVLRRVIPSSEWNTLDDVITSKIPPDDADKPWIWLQKIKDHYVGAR</sequence>
<dbReference type="AlphaFoldDB" id="A0AAD9QE46"/>
<comment type="caution">
    <text evidence="1">The sequence shown here is derived from an EMBL/GenBank/DDBJ whole genome shotgun (WGS) entry which is preliminary data.</text>
</comment>
<dbReference type="Proteomes" id="UP001249851">
    <property type="component" value="Unassembled WGS sequence"/>
</dbReference>
<dbReference type="EMBL" id="JARQWQ010000039">
    <property type="protein sequence ID" value="KAK2559664.1"/>
    <property type="molecule type" value="Genomic_DNA"/>
</dbReference>
<gene>
    <name evidence="1" type="ORF">P5673_017749</name>
</gene>
<organism evidence="1 2">
    <name type="scientific">Acropora cervicornis</name>
    <name type="common">Staghorn coral</name>
    <dbReference type="NCBI Taxonomy" id="6130"/>
    <lineage>
        <taxon>Eukaryota</taxon>
        <taxon>Metazoa</taxon>
        <taxon>Cnidaria</taxon>
        <taxon>Anthozoa</taxon>
        <taxon>Hexacorallia</taxon>
        <taxon>Scleractinia</taxon>
        <taxon>Astrocoeniina</taxon>
        <taxon>Acroporidae</taxon>
        <taxon>Acropora</taxon>
    </lineage>
</organism>